<dbReference type="KEGG" id="mgin:FRZ54_05280"/>
<evidence type="ECO:0000256" key="2">
    <source>
        <dbReference type="ARBA" id="ARBA00012737"/>
    </source>
</evidence>
<feature type="domain" description="Glutamine amidotransferase type-2" evidence="5">
    <location>
        <begin position="61"/>
        <end position="165"/>
    </location>
</feature>
<protein>
    <recommendedName>
        <fullName evidence="2">asparagine synthase (glutamine-hydrolyzing)</fullName>
        <ecNumber evidence="2">6.3.5.4</ecNumber>
    </recommendedName>
</protein>
<sequence length="631" mass="71997">MTIFFGVYCLDETDCSSDTKIMLESLDYVSSDADSLWNAEGIALGQKTVFNTPESFYEILPFYDQVNNITIVGDVRLDNRSELYNKLDIDPKEYKERNDAAIIILAYRKWGEALCENLLGDFAFVLWDGNLKRLIGCTDHLASRSLHYFYNNKKFVFATTPNPILALNDVPQIVNENKLMTMISPHAKHLFWGESWFKNIFPVQAATTISVDRNGFKKKVYWTPDTNKILSFKDEAAFAEAFREILFKAVSDRVRSRFPVTALLSGGLDSSAIVSVAARVLETQNRELQVFSGVLPAGADPGLIDERYYIDQFKRLPNVNINYITAEGKGFFSDLEELQTTIYAPTLIASHYLHKSFALAAGQHGSRALLGGGGGEMGISYHGTGCYAEFFRKMQWSILLHELKCRKKMNGEQFWQTAYTDVLKPMFPERIAKMIRKRHLDKVRTHCLQPGVVQMLMDKWGRVNAELFNVNSGGVSSSHRVNQSKMIRMVQTKAHGKADLGDVELRNPLLDKTLLEFCLAVPPDLKVKNGYKRYLVRSGLNGMLPPEIQWRTTKGPFSPDYRTRYNAQLPQVRSFLDDINLNDPVRQIVDVEQLKLWTDKYSSITDKMARDAVPEGIYLIHFLRRFPDYRL</sequence>
<dbReference type="AlphaFoldDB" id="A0A5B8UTH7"/>
<evidence type="ECO:0000259" key="4">
    <source>
        <dbReference type="Pfam" id="PF00733"/>
    </source>
</evidence>
<dbReference type="Pfam" id="PF00733">
    <property type="entry name" value="Asn_synthase"/>
    <property type="match status" value="1"/>
</dbReference>
<feature type="domain" description="Asparagine synthetase" evidence="4">
    <location>
        <begin position="242"/>
        <end position="600"/>
    </location>
</feature>
<dbReference type="Pfam" id="PF13537">
    <property type="entry name" value="GATase_7"/>
    <property type="match status" value="1"/>
</dbReference>
<dbReference type="InterPro" id="IPR017932">
    <property type="entry name" value="GATase_2_dom"/>
</dbReference>
<dbReference type="SUPFAM" id="SSF52402">
    <property type="entry name" value="Adenine nucleotide alpha hydrolases-like"/>
    <property type="match status" value="1"/>
</dbReference>
<comment type="pathway">
    <text evidence="1">Amino-acid biosynthesis; L-asparagine biosynthesis; L-asparagine from L-aspartate (L-Gln route): step 1/1.</text>
</comment>
<evidence type="ECO:0000256" key="3">
    <source>
        <dbReference type="ARBA" id="ARBA00048741"/>
    </source>
</evidence>
<dbReference type="GO" id="GO:0006529">
    <property type="term" value="P:asparagine biosynthetic process"/>
    <property type="evidence" value="ECO:0007669"/>
    <property type="project" value="InterPro"/>
</dbReference>
<organism evidence="6 7">
    <name type="scientific">Mucilaginibacter ginsenosidivorans</name>
    <dbReference type="NCBI Taxonomy" id="398053"/>
    <lineage>
        <taxon>Bacteria</taxon>
        <taxon>Pseudomonadati</taxon>
        <taxon>Bacteroidota</taxon>
        <taxon>Sphingobacteriia</taxon>
        <taxon>Sphingobacteriales</taxon>
        <taxon>Sphingobacteriaceae</taxon>
        <taxon>Mucilaginibacter</taxon>
    </lineage>
</organism>
<dbReference type="GO" id="GO:0004066">
    <property type="term" value="F:asparagine synthase (glutamine-hydrolyzing) activity"/>
    <property type="evidence" value="ECO:0007669"/>
    <property type="project" value="UniProtKB-EC"/>
</dbReference>
<dbReference type="PANTHER" id="PTHR43284">
    <property type="entry name" value="ASPARAGINE SYNTHETASE (GLUTAMINE-HYDROLYZING)"/>
    <property type="match status" value="1"/>
</dbReference>
<evidence type="ECO:0000313" key="7">
    <source>
        <dbReference type="Proteomes" id="UP000321479"/>
    </source>
</evidence>
<dbReference type="SUPFAM" id="SSF56235">
    <property type="entry name" value="N-terminal nucleophile aminohydrolases (Ntn hydrolases)"/>
    <property type="match status" value="1"/>
</dbReference>
<dbReference type="Proteomes" id="UP000321479">
    <property type="component" value="Chromosome"/>
</dbReference>
<dbReference type="Gene3D" id="3.60.20.10">
    <property type="entry name" value="Glutamine Phosphoribosylpyrophosphate, subunit 1, domain 1"/>
    <property type="match status" value="1"/>
</dbReference>
<dbReference type="OrthoDB" id="9763290at2"/>
<proteinExistence type="predicted"/>
<dbReference type="InterPro" id="IPR029055">
    <property type="entry name" value="Ntn_hydrolases_N"/>
</dbReference>
<dbReference type="PANTHER" id="PTHR43284:SF1">
    <property type="entry name" value="ASPARAGINE SYNTHETASE"/>
    <property type="match status" value="1"/>
</dbReference>
<dbReference type="EMBL" id="CP042436">
    <property type="protein sequence ID" value="QEC62025.1"/>
    <property type="molecule type" value="Genomic_DNA"/>
</dbReference>
<evidence type="ECO:0000259" key="5">
    <source>
        <dbReference type="Pfam" id="PF13537"/>
    </source>
</evidence>
<dbReference type="InterPro" id="IPR014729">
    <property type="entry name" value="Rossmann-like_a/b/a_fold"/>
</dbReference>
<keyword evidence="7" id="KW-1185">Reference proteome</keyword>
<dbReference type="Gene3D" id="3.40.50.620">
    <property type="entry name" value="HUPs"/>
    <property type="match status" value="2"/>
</dbReference>
<comment type="catalytic activity">
    <reaction evidence="3">
        <text>L-aspartate + L-glutamine + ATP + H2O = L-asparagine + L-glutamate + AMP + diphosphate + H(+)</text>
        <dbReference type="Rhea" id="RHEA:12228"/>
        <dbReference type="ChEBI" id="CHEBI:15377"/>
        <dbReference type="ChEBI" id="CHEBI:15378"/>
        <dbReference type="ChEBI" id="CHEBI:29985"/>
        <dbReference type="ChEBI" id="CHEBI:29991"/>
        <dbReference type="ChEBI" id="CHEBI:30616"/>
        <dbReference type="ChEBI" id="CHEBI:33019"/>
        <dbReference type="ChEBI" id="CHEBI:58048"/>
        <dbReference type="ChEBI" id="CHEBI:58359"/>
        <dbReference type="ChEBI" id="CHEBI:456215"/>
        <dbReference type="EC" id="6.3.5.4"/>
    </reaction>
</comment>
<dbReference type="RefSeq" id="WP_147030602.1">
    <property type="nucleotide sequence ID" value="NZ_CP042436.1"/>
</dbReference>
<accession>A0A5B8UTH7</accession>
<dbReference type="InterPro" id="IPR001962">
    <property type="entry name" value="Asn_synthase"/>
</dbReference>
<evidence type="ECO:0000313" key="6">
    <source>
        <dbReference type="EMBL" id="QEC62025.1"/>
    </source>
</evidence>
<evidence type="ECO:0000256" key="1">
    <source>
        <dbReference type="ARBA" id="ARBA00005187"/>
    </source>
</evidence>
<reference evidence="6 7" key="1">
    <citation type="journal article" date="2017" name="Curr. Microbiol.">
        <title>Mucilaginibacter ginsenosidivorans sp. nov., Isolated from Soil of Ginseng Field.</title>
        <authorList>
            <person name="Kim M.M."/>
            <person name="Siddiqi M.Z."/>
            <person name="Im W.T."/>
        </authorList>
    </citation>
    <scope>NUCLEOTIDE SEQUENCE [LARGE SCALE GENOMIC DNA]</scope>
    <source>
        <strain evidence="6 7">Gsoil 3017</strain>
    </source>
</reference>
<dbReference type="InterPro" id="IPR051786">
    <property type="entry name" value="ASN_synthetase/amidase"/>
</dbReference>
<name>A0A5B8UTH7_9SPHI</name>
<dbReference type="EC" id="6.3.5.4" evidence="2"/>
<gene>
    <name evidence="6" type="ORF">FRZ54_05280</name>
</gene>